<dbReference type="InterPro" id="IPR026444">
    <property type="entry name" value="Secre_tail"/>
</dbReference>
<dbReference type="InterPro" id="IPR017853">
    <property type="entry name" value="GH"/>
</dbReference>
<feature type="domain" description="Glycoside hydrolase family 44 catalytic" evidence="1">
    <location>
        <begin position="96"/>
        <end position="317"/>
    </location>
</feature>
<dbReference type="Gene3D" id="3.20.20.80">
    <property type="entry name" value="Glycosidases"/>
    <property type="match status" value="1"/>
</dbReference>
<evidence type="ECO:0000259" key="1">
    <source>
        <dbReference type="Pfam" id="PF12891"/>
    </source>
</evidence>
<dbReference type="NCBIfam" id="TIGR04183">
    <property type="entry name" value="Por_Secre_tail"/>
    <property type="match status" value="1"/>
</dbReference>
<dbReference type="KEGG" id="anf:AQPE_1057"/>
<dbReference type="SUPFAM" id="SSF51445">
    <property type="entry name" value="(Trans)glycosidases"/>
    <property type="match status" value="1"/>
</dbReference>
<evidence type="ECO:0000313" key="4">
    <source>
        <dbReference type="Proteomes" id="UP001193389"/>
    </source>
</evidence>
<dbReference type="InterPro" id="IPR013780">
    <property type="entry name" value="Glyco_hydro_b"/>
</dbReference>
<dbReference type="EMBL" id="AP018694">
    <property type="protein sequence ID" value="BBE16910.1"/>
    <property type="molecule type" value="Genomic_DNA"/>
</dbReference>
<organism evidence="3 4">
    <name type="scientific">Aquipluma nitroreducens</name>
    <dbReference type="NCBI Taxonomy" id="2010828"/>
    <lineage>
        <taxon>Bacteria</taxon>
        <taxon>Pseudomonadati</taxon>
        <taxon>Bacteroidota</taxon>
        <taxon>Bacteroidia</taxon>
        <taxon>Marinilabiliales</taxon>
        <taxon>Prolixibacteraceae</taxon>
        <taxon>Aquipluma</taxon>
    </lineage>
</organism>
<sequence>MRIIPILTILFILLIVGNPGFAQTPVRVDIDLTKPTKAVSPYIYGKNNVLPNTFLTSGTSEEVTKAKEAGVRFIRQGGGNNSTKYNWRLKLSSHPDWYNNVYANDWDIAAKNMFDKLPGVQGMWSFQLLGMAAANANNNFSDWTYNQSQWWSGVAQNLAGGGQPNKAGGAKATVEGNPNLYLMPWTADSTVGILDKWFGAKGLGYDKSKIQYWSMDNEPEIWSGTHDDVMKTQCSAEEFMQLYFKVAKAARAKYPDIKLSGPVPANEWQWYRWGNDGIPSDGKKYCWLEFFIKRIAEEEKASGIRLLDVLDIHYYPETSDAAKCVQLHRVFFDRNYDYPEANGVHTVNGGWDSNINKEYILGRCSDWLTKYMGANHGVGLAVTETGMKSTNANVQAVWYASILGEFMKNGVEIFTPWSWDIGMWETLHLYSRYNQENYVQATSQDETLISAYPTVNATSDSMTVVLVNRSLTEKKTVDLNISGYHASPGSCPMYSIAGLGSAETFVSHASNALKKTQVQTTTSRISIELVPLSVNAIILKSLVMGSTPELPKNNFNATAYPNPANDQTTLDFSLPEKSTMNIALFNSNGQVLKTIINSAFEAGNHQLNLDTSNYPDGIYWIRFYSETNVETIKLIKTKNQ</sequence>
<protein>
    <submittedName>
        <fullName evidence="3">Endoglucanase</fullName>
    </submittedName>
</protein>
<name>A0A5K7S5Z5_9BACT</name>
<accession>A0A5K7S5Z5</accession>
<gene>
    <name evidence="3" type="ORF">AQPE_1057</name>
</gene>
<dbReference type="Gene3D" id="2.60.40.1180">
    <property type="entry name" value="Golgi alpha-mannosidase II"/>
    <property type="match status" value="1"/>
</dbReference>
<evidence type="ECO:0000259" key="2">
    <source>
        <dbReference type="Pfam" id="PF18962"/>
    </source>
</evidence>
<evidence type="ECO:0000313" key="3">
    <source>
        <dbReference type="EMBL" id="BBE16910.1"/>
    </source>
</evidence>
<reference evidence="3" key="1">
    <citation type="journal article" date="2020" name="Int. J. Syst. Evol. Microbiol.">
        <title>Aquipluma nitroreducens gen. nov. sp. nov., a novel facultatively anaerobic bacterium isolated from a freshwater lake.</title>
        <authorList>
            <person name="Watanabe M."/>
            <person name="Kojima H."/>
            <person name="Fukui M."/>
        </authorList>
    </citation>
    <scope>NUCLEOTIDE SEQUENCE</scope>
    <source>
        <strain evidence="3">MeG22</strain>
    </source>
</reference>
<dbReference type="Pfam" id="PF12891">
    <property type="entry name" value="Glyco_hydro_44"/>
    <property type="match status" value="1"/>
</dbReference>
<dbReference type="AlphaFoldDB" id="A0A5K7S5Z5"/>
<dbReference type="RefSeq" id="WP_318349943.1">
    <property type="nucleotide sequence ID" value="NZ_AP018694.1"/>
</dbReference>
<dbReference type="Pfam" id="PF18962">
    <property type="entry name" value="Por_Secre_tail"/>
    <property type="match status" value="1"/>
</dbReference>
<proteinExistence type="predicted"/>
<dbReference type="InterPro" id="IPR024745">
    <property type="entry name" value="GH44_cat"/>
</dbReference>
<feature type="domain" description="Secretion system C-terminal sorting" evidence="2">
    <location>
        <begin position="560"/>
        <end position="635"/>
    </location>
</feature>
<keyword evidence="4" id="KW-1185">Reference proteome</keyword>
<dbReference type="Proteomes" id="UP001193389">
    <property type="component" value="Chromosome"/>
</dbReference>